<dbReference type="OrthoDB" id="4121059at2759"/>
<dbReference type="EMBL" id="KN847322">
    <property type="protein sequence ID" value="KIW51170.1"/>
    <property type="molecule type" value="Genomic_DNA"/>
</dbReference>
<dbReference type="SUPFAM" id="SSF48452">
    <property type="entry name" value="TPR-like"/>
    <property type="match status" value="1"/>
</dbReference>
<dbReference type="InterPro" id="IPR019734">
    <property type="entry name" value="TPR_rpt"/>
</dbReference>
<organism evidence="2 3">
    <name type="scientific">Exophiala xenobiotica</name>
    <dbReference type="NCBI Taxonomy" id="348802"/>
    <lineage>
        <taxon>Eukaryota</taxon>
        <taxon>Fungi</taxon>
        <taxon>Dikarya</taxon>
        <taxon>Ascomycota</taxon>
        <taxon>Pezizomycotina</taxon>
        <taxon>Eurotiomycetes</taxon>
        <taxon>Chaetothyriomycetidae</taxon>
        <taxon>Chaetothyriales</taxon>
        <taxon>Herpotrichiellaceae</taxon>
        <taxon>Exophiala</taxon>
    </lineage>
</organism>
<accession>A0A0D2E928</accession>
<dbReference type="Proteomes" id="UP000054342">
    <property type="component" value="Unassembled WGS sequence"/>
</dbReference>
<evidence type="ECO:0000256" key="1">
    <source>
        <dbReference type="PROSITE-ProRule" id="PRU00339"/>
    </source>
</evidence>
<dbReference type="PROSITE" id="PS50005">
    <property type="entry name" value="TPR"/>
    <property type="match status" value="2"/>
</dbReference>
<keyword evidence="1" id="KW-0802">TPR repeat</keyword>
<dbReference type="GeneID" id="25331825"/>
<dbReference type="RefSeq" id="XP_013311754.1">
    <property type="nucleotide sequence ID" value="XM_013456300.1"/>
</dbReference>
<dbReference type="InterPro" id="IPR011990">
    <property type="entry name" value="TPR-like_helical_dom_sf"/>
</dbReference>
<dbReference type="Pfam" id="PF13424">
    <property type="entry name" value="TPR_12"/>
    <property type="match status" value="1"/>
</dbReference>
<keyword evidence="3" id="KW-1185">Reference proteome</keyword>
<proteinExistence type="predicted"/>
<protein>
    <submittedName>
        <fullName evidence="2">Uncharacterized protein</fullName>
    </submittedName>
</protein>
<dbReference type="PANTHER" id="PTHR46082">
    <property type="entry name" value="ATP/GTP-BINDING PROTEIN-RELATED"/>
    <property type="match status" value="1"/>
</dbReference>
<feature type="repeat" description="TPR" evidence="1">
    <location>
        <begin position="93"/>
        <end position="126"/>
    </location>
</feature>
<dbReference type="STRING" id="348802.A0A0D2E928"/>
<evidence type="ECO:0000313" key="3">
    <source>
        <dbReference type="Proteomes" id="UP000054342"/>
    </source>
</evidence>
<feature type="repeat" description="TPR" evidence="1">
    <location>
        <begin position="51"/>
        <end position="84"/>
    </location>
</feature>
<evidence type="ECO:0000313" key="2">
    <source>
        <dbReference type="EMBL" id="KIW51170.1"/>
    </source>
</evidence>
<dbReference type="AlphaFoldDB" id="A0A0D2E928"/>
<dbReference type="SMART" id="SM00028">
    <property type="entry name" value="TPR"/>
    <property type="match status" value="2"/>
</dbReference>
<dbReference type="HOGENOM" id="CLU_1360421_0_0_1"/>
<sequence length="201" mass="22000">MKSLNNKRLRKAYLIAELLTQQVQLTAAEKMYMLTLARHEKALGADHMLTLLTVNNLGNLYANQGKLDEAEKMYQRALAGYEQALGPDHTSTLDAVNNFGNLYTHQGKLDEAEKMYQRALTGSAGIQIDHVARRERGMTGCVAGSGSSPGVEGPCIGLGYQPRPSVPIVIEPGPKIFPRKIWRLTGQPIPSASRGLARSTR</sequence>
<dbReference type="InterPro" id="IPR053137">
    <property type="entry name" value="NLR-like"/>
</dbReference>
<gene>
    <name evidence="2" type="ORF">PV05_09917</name>
</gene>
<dbReference type="Pfam" id="PF13374">
    <property type="entry name" value="TPR_10"/>
    <property type="match status" value="1"/>
</dbReference>
<reference evidence="2 3" key="1">
    <citation type="submission" date="2015-01" db="EMBL/GenBank/DDBJ databases">
        <title>The Genome Sequence of Exophiala xenobiotica CBS118157.</title>
        <authorList>
            <consortium name="The Broad Institute Genomics Platform"/>
            <person name="Cuomo C."/>
            <person name="de Hoog S."/>
            <person name="Gorbushina A."/>
            <person name="Stielow B."/>
            <person name="Teixiera M."/>
            <person name="Abouelleil A."/>
            <person name="Chapman S.B."/>
            <person name="Priest M."/>
            <person name="Young S.K."/>
            <person name="Wortman J."/>
            <person name="Nusbaum C."/>
            <person name="Birren B."/>
        </authorList>
    </citation>
    <scope>NUCLEOTIDE SEQUENCE [LARGE SCALE GENOMIC DNA]</scope>
    <source>
        <strain evidence="2 3">CBS 118157</strain>
    </source>
</reference>
<dbReference type="Gene3D" id="1.25.40.10">
    <property type="entry name" value="Tetratricopeptide repeat domain"/>
    <property type="match status" value="1"/>
</dbReference>
<name>A0A0D2E928_9EURO</name>
<dbReference type="PANTHER" id="PTHR46082:SF6">
    <property type="entry name" value="AAA+ ATPASE DOMAIN-CONTAINING PROTEIN-RELATED"/>
    <property type="match status" value="1"/>
</dbReference>